<dbReference type="RefSeq" id="WP_342741741.1">
    <property type="nucleotide sequence ID" value="NZ_FOKG01000020.1"/>
</dbReference>
<sequence>MLRKKVLRFALPAFAASVLLAGCSGEEPPVASPEATAGPTAAAESAQQQEFNQADTAFAQQMIPHHQQAVEMAEMVASRTANSKVIELAAQIQQAQAPEIEKMTSWLEAWGAPMPMPDMDGMDHGEMPGMMTSEVMSELEQAKDADFDRLWLEMMIEHHNGAIEMSNTQLQQGVNAEAKELAQQIIDAQQVEITTMSNLLATN</sequence>
<dbReference type="InterPro" id="IPR012347">
    <property type="entry name" value="Ferritin-like"/>
</dbReference>
<dbReference type="STRING" id="490629.SAMN05216266_12049"/>
<dbReference type="Gene3D" id="1.20.1260.10">
    <property type="match status" value="1"/>
</dbReference>
<evidence type="ECO:0000256" key="2">
    <source>
        <dbReference type="SAM" id="SignalP"/>
    </source>
</evidence>
<dbReference type="Pfam" id="PF03713">
    <property type="entry name" value="DUF305"/>
    <property type="match status" value="1"/>
</dbReference>
<feature type="domain" description="DUF305" evidence="3">
    <location>
        <begin position="55"/>
        <end position="200"/>
    </location>
</feature>
<accession>A0A1I1C7B1</accession>
<dbReference type="InterPro" id="IPR005183">
    <property type="entry name" value="DUF305_CopM-like"/>
</dbReference>
<evidence type="ECO:0000313" key="5">
    <source>
        <dbReference type="Proteomes" id="UP000243799"/>
    </source>
</evidence>
<feature type="region of interest" description="Disordered" evidence="1">
    <location>
        <begin position="26"/>
        <end position="50"/>
    </location>
</feature>
<dbReference type="PANTHER" id="PTHR36933">
    <property type="entry name" value="SLL0788 PROTEIN"/>
    <property type="match status" value="1"/>
</dbReference>
<keyword evidence="5" id="KW-1185">Reference proteome</keyword>
<evidence type="ECO:0000259" key="3">
    <source>
        <dbReference type="Pfam" id="PF03713"/>
    </source>
</evidence>
<gene>
    <name evidence="4" type="ORF">SAMN05216266_12049</name>
</gene>
<organism evidence="4 5">
    <name type="scientific">Amycolatopsis marina</name>
    <dbReference type="NCBI Taxonomy" id="490629"/>
    <lineage>
        <taxon>Bacteria</taxon>
        <taxon>Bacillati</taxon>
        <taxon>Actinomycetota</taxon>
        <taxon>Actinomycetes</taxon>
        <taxon>Pseudonocardiales</taxon>
        <taxon>Pseudonocardiaceae</taxon>
        <taxon>Amycolatopsis</taxon>
    </lineage>
</organism>
<feature type="chain" id="PRO_5039719183" evidence="2">
    <location>
        <begin position="22"/>
        <end position="203"/>
    </location>
</feature>
<keyword evidence="2" id="KW-0732">Signal</keyword>
<feature type="signal peptide" evidence="2">
    <location>
        <begin position="1"/>
        <end position="21"/>
    </location>
</feature>
<protein>
    <submittedName>
        <fullName evidence="4">Uncharacterized conserved protein, DUF305 family</fullName>
    </submittedName>
</protein>
<proteinExistence type="predicted"/>
<name>A0A1I1C7B1_9PSEU</name>
<dbReference type="PROSITE" id="PS51257">
    <property type="entry name" value="PROKAR_LIPOPROTEIN"/>
    <property type="match status" value="1"/>
</dbReference>
<dbReference type="Proteomes" id="UP000243799">
    <property type="component" value="Unassembled WGS sequence"/>
</dbReference>
<dbReference type="EMBL" id="FOKG01000020">
    <property type="protein sequence ID" value="SFB56768.1"/>
    <property type="molecule type" value="Genomic_DNA"/>
</dbReference>
<evidence type="ECO:0000256" key="1">
    <source>
        <dbReference type="SAM" id="MobiDB-lite"/>
    </source>
</evidence>
<dbReference type="AlphaFoldDB" id="A0A1I1C7B1"/>
<evidence type="ECO:0000313" key="4">
    <source>
        <dbReference type="EMBL" id="SFB56768.1"/>
    </source>
</evidence>
<dbReference type="PANTHER" id="PTHR36933:SF1">
    <property type="entry name" value="SLL0788 PROTEIN"/>
    <property type="match status" value="1"/>
</dbReference>
<reference evidence="5" key="1">
    <citation type="submission" date="2016-10" db="EMBL/GenBank/DDBJ databases">
        <authorList>
            <person name="Varghese N."/>
            <person name="Submissions S."/>
        </authorList>
    </citation>
    <scope>NUCLEOTIDE SEQUENCE [LARGE SCALE GENOMIC DNA]</scope>
    <source>
        <strain evidence="5">CGMCC 4.3568</strain>
    </source>
</reference>
<feature type="compositionally biased region" description="Low complexity" evidence="1">
    <location>
        <begin position="32"/>
        <end position="46"/>
    </location>
</feature>